<dbReference type="InterPro" id="IPR004387">
    <property type="entry name" value="Pept_M50_Zn"/>
</dbReference>
<comment type="subcellular location">
    <subcellularLocation>
        <location evidence="2">Membrane</location>
        <topology evidence="2">Multi-pass membrane protein</topology>
    </subcellularLocation>
</comment>
<dbReference type="PANTHER" id="PTHR42837">
    <property type="entry name" value="REGULATOR OF SIGMA-E PROTEASE RSEP"/>
    <property type="match status" value="1"/>
</dbReference>
<evidence type="ECO:0000313" key="14">
    <source>
        <dbReference type="Proteomes" id="UP001306950"/>
    </source>
</evidence>
<organism evidence="13 14">
    <name type="scientific">Paenibacillus haidiansis</name>
    <dbReference type="NCBI Taxonomy" id="1574488"/>
    <lineage>
        <taxon>Bacteria</taxon>
        <taxon>Bacillati</taxon>
        <taxon>Bacillota</taxon>
        <taxon>Bacilli</taxon>
        <taxon>Bacillales</taxon>
        <taxon>Paenibacillaceae</taxon>
        <taxon>Paenibacillus</taxon>
    </lineage>
</organism>
<keyword evidence="6 11" id="KW-0378">Hydrolase</keyword>
<feature type="transmembrane region" description="Helical" evidence="11">
    <location>
        <begin position="6"/>
        <end position="28"/>
    </location>
</feature>
<dbReference type="Proteomes" id="UP001306950">
    <property type="component" value="Unassembled WGS sequence"/>
</dbReference>
<evidence type="ECO:0000256" key="1">
    <source>
        <dbReference type="ARBA" id="ARBA00001947"/>
    </source>
</evidence>
<feature type="domain" description="PDZ" evidence="12">
    <location>
        <begin position="195"/>
        <end position="248"/>
    </location>
</feature>
<dbReference type="InterPro" id="IPR036034">
    <property type="entry name" value="PDZ_sf"/>
</dbReference>
<evidence type="ECO:0000256" key="7">
    <source>
        <dbReference type="ARBA" id="ARBA00022833"/>
    </source>
</evidence>
<evidence type="ECO:0000256" key="10">
    <source>
        <dbReference type="ARBA" id="ARBA00023136"/>
    </source>
</evidence>
<dbReference type="PROSITE" id="PS50106">
    <property type="entry name" value="PDZ"/>
    <property type="match status" value="1"/>
</dbReference>
<feature type="transmembrane region" description="Helical" evidence="11">
    <location>
        <begin position="351"/>
        <end position="368"/>
    </location>
</feature>
<evidence type="ECO:0000259" key="12">
    <source>
        <dbReference type="PROSITE" id="PS50106"/>
    </source>
</evidence>
<gene>
    <name evidence="13" type="primary">rseP</name>
    <name evidence="13" type="ORF">V3851_04960</name>
</gene>
<keyword evidence="8 11" id="KW-1133">Transmembrane helix</keyword>
<comment type="similarity">
    <text evidence="3 11">Belongs to the peptidase M50B family.</text>
</comment>
<keyword evidence="14" id="KW-1185">Reference proteome</keyword>
<keyword evidence="7 11" id="KW-0862">Zinc</keyword>
<dbReference type="Pfam" id="PF02163">
    <property type="entry name" value="Peptidase_M50"/>
    <property type="match status" value="1"/>
</dbReference>
<comment type="cofactor">
    <cofactor evidence="1 11">
        <name>Zn(2+)</name>
        <dbReference type="ChEBI" id="CHEBI:29105"/>
    </cofactor>
</comment>
<dbReference type="Gene3D" id="2.30.42.10">
    <property type="match status" value="1"/>
</dbReference>
<accession>A0ABU7VNX6</accession>
<dbReference type="RefSeq" id="WP_331845415.1">
    <property type="nucleotide sequence ID" value="NZ_JAZHPZ010000002.1"/>
</dbReference>
<dbReference type="Pfam" id="PF17820">
    <property type="entry name" value="PDZ_6"/>
    <property type="match status" value="1"/>
</dbReference>
<dbReference type="GO" id="GO:0008237">
    <property type="term" value="F:metallopeptidase activity"/>
    <property type="evidence" value="ECO:0007669"/>
    <property type="project" value="UniProtKB-KW"/>
</dbReference>
<reference evidence="13 14" key="1">
    <citation type="submission" date="2024-02" db="EMBL/GenBank/DDBJ databases">
        <title>A nitrogen-fixing paenibacillus bacterium.</title>
        <authorList>
            <person name="Zhang W.L."/>
            <person name="Chen S.F."/>
        </authorList>
    </citation>
    <scope>NUCLEOTIDE SEQUENCE [LARGE SCALE GENOMIC DNA]</scope>
    <source>
        <strain evidence="13 14">M1</strain>
    </source>
</reference>
<evidence type="ECO:0000256" key="8">
    <source>
        <dbReference type="ARBA" id="ARBA00022989"/>
    </source>
</evidence>
<evidence type="ECO:0000256" key="6">
    <source>
        <dbReference type="ARBA" id="ARBA00022801"/>
    </source>
</evidence>
<comment type="caution">
    <text evidence="13">The sequence shown here is derived from an EMBL/GenBank/DDBJ whole genome shotgun (WGS) entry which is preliminary data.</text>
</comment>
<evidence type="ECO:0000256" key="5">
    <source>
        <dbReference type="ARBA" id="ARBA00022692"/>
    </source>
</evidence>
<keyword evidence="5 11" id="KW-0812">Transmembrane</keyword>
<protein>
    <recommendedName>
        <fullName evidence="11">Zinc metalloprotease</fullName>
        <ecNumber evidence="11">3.4.24.-</ecNumber>
    </recommendedName>
</protein>
<feature type="transmembrane region" description="Helical" evidence="11">
    <location>
        <begin position="169"/>
        <end position="191"/>
    </location>
</feature>
<name>A0ABU7VNX6_9BACL</name>
<dbReference type="InterPro" id="IPR008915">
    <property type="entry name" value="Peptidase_M50"/>
</dbReference>
<dbReference type="PANTHER" id="PTHR42837:SF2">
    <property type="entry name" value="MEMBRANE METALLOPROTEASE ARASP2, CHLOROPLASTIC-RELATED"/>
    <property type="match status" value="1"/>
</dbReference>
<evidence type="ECO:0000256" key="3">
    <source>
        <dbReference type="ARBA" id="ARBA00007931"/>
    </source>
</evidence>
<keyword evidence="9 11" id="KW-0482">Metalloprotease</keyword>
<keyword evidence="10 11" id="KW-0472">Membrane</keyword>
<dbReference type="EC" id="3.4.24.-" evidence="11"/>
<dbReference type="EMBL" id="JAZHPZ010000002">
    <property type="protein sequence ID" value="MEF2965175.1"/>
    <property type="molecule type" value="Genomic_DNA"/>
</dbReference>
<dbReference type="CDD" id="cd23081">
    <property type="entry name" value="cpPDZ_EcRseP-like"/>
    <property type="match status" value="1"/>
</dbReference>
<dbReference type="CDD" id="cd06163">
    <property type="entry name" value="S2P-M50_PDZ_RseP-like"/>
    <property type="match status" value="1"/>
</dbReference>
<evidence type="ECO:0000256" key="4">
    <source>
        <dbReference type="ARBA" id="ARBA00022670"/>
    </source>
</evidence>
<keyword evidence="4" id="KW-0645">Protease</keyword>
<proteinExistence type="inferred from homology"/>
<evidence type="ECO:0000313" key="13">
    <source>
        <dbReference type="EMBL" id="MEF2965175.1"/>
    </source>
</evidence>
<dbReference type="SUPFAM" id="SSF50156">
    <property type="entry name" value="PDZ domain-like"/>
    <property type="match status" value="1"/>
</dbReference>
<evidence type="ECO:0000256" key="9">
    <source>
        <dbReference type="ARBA" id="ARBA00023049"/>
    </source>
</evidence>
<feature type="transmembrane region" description="Helical" evidence="11">
    <location>
        <begin position="397"/>
        <end position="416"/>
    </location>
</feature>
<dbReference type="InterPro" id="IPR041489">
    <property type="entry name" value="PDZ_6"/>
</dbReference>
<dbReference type="NCBIfam" id="TIGR00054">
    <property type="entry name" value="RIP metalloprotease RseP"/>
    <property type="match status" value="1"/>
</dbReference>
<dbReference type="SMART" id="SM00228">
    <property type="entry name" value="PDZ"/>
    <property type="match status" value="1"/>
</dbReference>
<keyword evidence="11" id="KW-0479">Metal-binding</keyword>
<dbReference type="InterPro" id="IPR001478">
    <property type="entry name" value="PDZ"/>
</dbReference>
<evidence type="ECO:0000256" key="2">
    <source>
        <dbReference type="ARBA" id="ARBA00004141"/>
    </source>
</evidence>
<evidence type="ECO:0000256" key="11">
    <source>
        <dbReference type="RuleBase" id="RU362031"/>
    </source>
</evidence>
<sequence length="424" mass="46979">MELLKIIFLTVLMFFVIVTVHEWGHYFFAKRAGILVREFAIGFGPKLLSFKRDETQFTLRLLPFGGYARMAGEDPEIVQIANGQTVAVRLEGEEVKKIYLDRLDSRKNVIRGEVTDVDLEDRLQIKLDVDGEALSYRVHPQAMMVAKGKETQIAPRDRQYASKTVGQRALSIFAGPMMNFILAFVLFALHIQMAGIPLENPSHLEIGEVMKGMPAEEAGVKQGDIIESVNGNAIGTDANSLIEMIKASQDKPMEWTVKRGDETLTIAITPRGVENEEGGKVGSTIVTFFPTRSASFGETFTVAGKNMVNTTEAIFLGFKQLIQKFSMDDLGGPVRTFEVTGQIAKQGIDQLTYWAAILSLYLGIFNLLPIPALDGSRLIFLGVEALRGKPVDPNREGLVHFIGFAMLFLLMIAVTYNDILRLIG</sequence>